<dbReference type="AlphaFoldDB" id="A0A1Q3E977"/>
<dbReference type="InterPro" id="IPR001932">
    <property type="entry name" value="PPM-type_phosphatase-like_dom"/>
</dbReference>
<gene>
    <name evidence="3" type="ORF">LENED_005399</name>
</gene>
<dbReference type="InterPro" id="IPR036457">
    <property type="entry name" value="PPM-type-like_dom_sf"/>
</dbReference>
<sequence length="489" mass="54229">MPLQNGKRGLLTSIQIPVVQHYSSVAIRFFGCQGMMNHTFLIIPSPDPTKRPSKALVYDDHSTQFDAAKGWRADSVNFQPSPTTKTQDRYVVKQLEINGKLWTLSGVFDGHLGDVTVDHVSNHLPIIVGEFLQKAFDSDPSRLSDPGFISDCFSRSIIAFDEAIAGDVLNLFGGIEGLSSYTDRQIREIINDPKNYRKARLNMYGSTALVALVDDTHENLWVANVGDCQAILVSPKGSDDWDIQILTEAHNGDNEAEVERVRREHANEPECVIDRRVLGALHPFRSLGDTPFKQPPEFTRRILYNLLPGFHDTSPWEEFLVRNRTPPYISAQPEITHVLLNDIDPRSTVPGGESLRSSSSPSLPRFLILSSDGFTDLCSTEGQQRIISDWAHGVISTQSMMDEDDSSVDRSNINNILPMSPTVSSFSQTSLSSSPTSSPSTPGYESRNMALRLLRRALGGDDQASVSRVLTLDMDIAWIDDTSIVVQTL</sequence>
<dbReference type="Pfam" id="PF00481">
    <property type="entry name" value="PP2C"/>
    <property type="match status" value="1"/>
</dbReference>
<accession>A0A1Q3E977</accession>
<evidence type="ECO:0000259" key="2">
    <source>
        <dbReference type="PROSITE" id="PS51746"/>
    </source>
</evidence>
<keyword evidence="4" id="KW-1185">Reference proteome</keyword>
<organism evidence="3 4">
    <name type="scientific">Lentinula edodes</name>
    <name type="common">Shiitake mushroom</name>
    <name type="synonym">Lentinus edodes</name>
    <dbReference type="NCBI Taxonomy" id="5353"/>
    <lineage>
        <taxon>Eukaryota</taxon>
        <taxon>Fungi</taxon>
        <taxon>Dikarya</taxon>
        <taxon>Basidiomycota</taxon>
        <taxon>Agaricomycotina</taxon>
        <taxon>Agaricomycetes</taxon>
        <taxon>Agaricomycetidae</taxon>
        <taxon>Agaricales</taxon>
        <taxon>Marasmiineae</taxon>
        <taxon>Omphalotaceae</taxon>
        <taxon>Lentinula</taxon>
    </lineage>
</organism>
<protein>
    <submittedName>
        <fullName evidence="3">Protein serine threonine phosphatase 2C</fullName>
    </submittedName>
</protein>
<feature type="compositionally biased region" description="Low complexity" evidence="1">
    <location>
        <begin position="424"/>
        <end position="442"/>
    </location>
</feature>
<name>A0A1Q3E977_LENED</name>
<dbReference type="SUPFAM" id="SSF81606">
    <property type="entry name" value="PP2C-like"/>
    <property type="match status" value="1"/>
</dbReference>
<proteinExistence type="predicted"/>
<feature type="region of interest" description="Disordered" evidence="1">
    <location>
        <begin position="424"/>
        <end position="445"/>
    </location>
</feature>
<dbReference type="SMART" id="SM00332">
    <property type="entry name" value="PP2Cc"/>
    <property type="match status" value="1"/>
</dbReference>
<evidence type="ECO:0000313" key="4">
    <source>
        <dbReference type="Proteomes" id="UP000188533"/>
    </source>
</evidence>
<feature type="domain" description="PPM-type phosphatase" evidence="2">
    <location>
        <begin position="62"/>
        <end position="489"/>
    </location>
</feature>
<comment type="caution">
    <text evidence="3">The sequence shown here is derived from an EMBL/GenBank/DDBJ whole genome shotgun (WGS) entry which is preliminary data.</text>
</comment>
<dbReference type="STRING" id="5353.A0A1Q3E977"/>
<reference evidence="3 4" key="2">
    <citation type="submission" date="2017-02" db="EMBL/GenBank/DDBJ databases">
        <title>A genome survey and senescence transcriptome analysis in Lentinula edodes.</title>
        <authorList>
            <person name="Sakamoto Y."/>
            <person name="Nakade K."/>
            <person name="Sato S."/>
            <person name="Yoshida Y."/>
            <person name="Miyazaki K."/>
            <person name="Natsume S."/>
            <person name="Konno N."/>
        </authorList>
    </citation>
    <scope>NUCLEOTIDE SEQUENCE [LARGE SCALE GENOMIC DNA]</scope>
    <source>
        <strain evidence="3 4">NBRC 111202</strain>
    </source>
</reference>
<evidence type="ECO:0000256" key="1">
    <source>
        <dbReference type="SAM" id="MobiDB-lite"/>
    </source>
</evidence>
<evidence type="ECO:0000313" key="3">
    <source>
        <dbReference type="EMBL" id="GAW03659.1"/>
    </source>
</evidence>
<dbReference type="CDD" id="cd00143">
    <property type="entry name" value="PP2Cc"/>
    <property type="match status" value="1"/>
</dbReference>
<dbReference type="PANTHER" id="PTHR13832:SF792">
    <property type="entry name" value="GM14286P"/>
    <property type="match status" value="1"/>
</dbReference>
<dbReference type="PANTHER" id="PTHR13832">
    <property type="entry name" value="PROTEIN PHOSPHATASE 2C"/>
    <property type="match status" value="1"/>
</dbReference>
<dbReference type="EMBL" id="BDGU01000150">
    <property type="protein sequence ID" value="GAW03659.1"/>
    <property type="molecule type" value="Genomic_DNA"/>
</dbReference>
<dbReference type="Gene3D" id="3.60.40.10">
    <property type="entry name" value="PPM-type phosphatase domain"/>
    <property type="match status" value="1"/>
</dbReference>
<dbReference type="GO" id="GO:0004722">
    <property type="term" value="F:protein serine/threonine phosphatase activity"/>
    <property type="evidence" value="ECO:0007669"/>
    <property type="project" value="InterPro"/>
</dbReference>
<dbReference type="Proteomes" id="UP000188533">
    <property type="component" value="Unassembled WGS sequence"/>
</dbReference>
<dbReference type="InterPro" id="IPR015655">
    <property type="entry name" value="PP2C"/>
</dbReference>
<dbReference type="PROSITE" id="PS51746">
    <property type="entry name" value="PPM_2"/>
    <property type="match status" value="1"/>
</dbReference>
<reference evidence="3 4" key="1">
    <citation type="submission" date="2016-08" db="EMBL/GenBank/DDBJ databases">
        <authorList>
            <consortium name="Lentinula edodes genome sequencing consortium"/>
            <person name="Sakamoto Y."/>
            <person name="Nakade K."/>
            <person name="Sato S."/>
            <person name="Yoshida Y."/>
            <person name="Miyazaki K."/>
            <person name="Natsume S."/>
            <person name="Konno N."/>
        </authorList>
    </citation>
    <scope>NUCLEOTIDE SEQUENCE [LARGE SCALE GENOMIC DNA]</scope>
    <source>
        <strain evidence="3 4">NBRC 111202</strain>
    </source>
</reference>